<reference evidence="2 3" key="1">
    <citation type="submission" date="2018-04" db="EMBL/GenBank/DDBJ databases">
        <title>Draft Genome Sequence of Phosphate-Solubilizing Chryseobacterium sp. ISE14 that is a Biocontrol and Plant Growth-Promoting Rhizobacterium Isolated from Cucumber.</title>
        <authorList>
            <person name="Jeong J.-J."/>
            <person name="Sang M.K."/>
            <person name="Choi I.-G."/>
            <person name="Kim K.D."/>
        </authorList>
    </citation>
    <scope>NUCLEOTIDE SEQUENCE [LARGE SCALE GENOMIC DNA]</scope>
    <source>
        <strain evidence="2 3">ISE14</strain>
    </source>
</reference>
<dbReference type="Proteomes" id="UP000236594">
    <property type="component" value="Unassembled WGS sequence"/>
</dbReference>
<feature type="transmembrane region" description="Helical" evidence="1">
    <location>
        <begin position="36"/>
        <end position="54"/>
    </location>
</feature>
<gene>
    <name evidence="2" type="ORF">C1631_010090</name>
</gene>
<keyword evidence="1" id="KW-0472">Membrane</keyword>
<evidence type="ECO:0000256" key="1">
    <source>
        <dbReference type="SAM" id="Phobius"/>
    </source>
</evidence>
<name>A0A316XFY1_9FLAO</name>
<evidence type="ECO:0000313" key="2">
    <source>
        <dbReference type="EMBL" id="PWN70318.1"/>
    </source>
</evidence>
<keyword evidence="1" id="KW-0812">Transmembrane</keyword>
<sequence length="212" mass="24132">MCILIVVGVYACNLAGNGISKDPEKWGQFGDYFGGVLNPILTIFNLVLVGYLTLKISSIEENRSKNIMYENVRPLGLFSFELSKNSLKIHLHNVGIGPLIINEFKTYNEIEKKEVVDFYELINSLSLPAVYAYSGRKSSDQNIISKDGFMKILEISITEDSNGFDYSKKLKIFNEIREKIGGYKLKVTYTDLYGKLIETKEEDLNQINVEFR</sequence>
<dbReference type="AlphaFoldDB" id="A0A316XFY1"/>
<organism evidence="2 3">
    <name type="scientific">Chryseobacterium phosphatilyticum</name>
    <dbReference type="NCBI Taxonomy" id="475075"/>
    <lineage>
        <taxon>Bacteria</taxon>
        <taxon>Pseudomonadati</taxon>
        <taxon>Bacteroidota</taxon>
        <taxon>Flavobacteriia</taxon>
        <taxon>Flavobacteriales</taxon>
        <taxon>Weeksellaceae</taxon>
        <taxon>Chryseobacterium group</taxon>
        <taxon>Chryseobacterium</taxon>
    </lineage>
</organism>
<evidence type="ECO:0000313" key="3">
    <source>
        <dbReference type="Proteomes" id="UP000236594"/>
    </source>
</evidence>
<protein>
    <submittedName>
        <fullName evidence="2">Uncharacterized protein</fullName>
    </submittedName>
</protein>
<keyword evidence="1" id="KW-1133">Transmembrane helix</keyword>
<dbReference type="EMBL" id="PPED02000002">
    <property type="protein sequence ID" value="PWN70318.1"/>
    <property type="molecule type" value="Genomic_DNA"/>
</dbReference>
<comment type="caution">
    <text evidence="2">The sequence shown here is derived from an EMBL/GenBank/DDBJ whole genome shotgun (WGS) entry which is preliminary data.</text>
</comment>
<accession>A0A316XFY1</accession>
<proteinExistence type="predicted"/>
<keyword evidence="3" id="KW-1185">Reference proteome</keyword>